<dbReference type="OrthoDB" id="4171899at2759"/>
<dbReference type="Gene3D" id="2.60.40.2970">
    <property type="match status" value="1"/>
</dbReference>
<organism evidence="2">
    <name type="scientific">Arthroderma gypseum (strain ATCC MYA-4604 / CBS 118893)</name>
    <name type="common">Microsporum gypseum</name>
    <dbReference type="NCBI Taxonomy" id="535722"/>
    <lineage>
        <taxon>Eukaryota</taxon>
        <taxon>Fungi</taxon>
        <taxon>Dikarya</taxon>
        <taxon>Ascomycota</taxon>
        <taxon>Pezizomycotina</taxon>
        <taxon>Eurotiomycetes</taxon>
        <taxon>Eurotiomycetidae</taxon>
        <taxon>Onygenales</taxon>
        <taxon>Arthrodermataceae</taxon>
        <taxon>Nannizzia</taxon>
    </lineage>
</organism>
<dbReference type="eggNOG" id="ENOG502SU1E">
    <property type="taxonomic scope" value="Eukaryota"/>
</dbReference>
<dbReference type="AlphaFoldDB" id="E4UYR0"/>
<name>E4UYR0_ARTGP</name>
<dbReference type="HOGENOM" id="CLU_095070_1_1_1"/>
<accession>E4UYR0</accession>
<dbReference type="RefSeq" id="XP_003171694.1">
    <property type="nucleotide sequence ID" value="XM_003171646.1"/>
</dbReference>
<proteinExistence type="predicted"/>
<dbReference type="Proteomes" id="UP000002669">
    <property type="component" value="Unassembled WGS sequence"/>
</dbReference>
<protein>
    <submittedName>
        <fullName evidence="1">Uncharacterized protein</fullName>
    </submittedName>
</protein>
<sequence length="174" mass="19289">MADQLSFLEISISPAREAVPKDQDLELKVTVTNTGESQATLLTWNTVFDTLAPSLGVFTLRDLTDGSEVDQNIMMVRRQMPAQERDIVELGPKQSTETTVTFSSLELTSGHKYSAQAKGFWQNVWKKPMSDVVAHHLDLSDGMHGDFASNTVEFSKVSQKSTTPSDSHVNSYIH</sequence>
<dbReference type="GeneID" id="10026948"/>
<evidence type="ECO:0000313" key="1">
    <source>
        <dbReference type="EMBL" id="EFR03240.1"/>
    </source>
</evidence>
<reference evidence="2" key="1">
    <citation type="journal article" date="2012" name="MBio">
        <title>Comparative genome analysis of Trichophyton rubrum and related dermatophytes reveals candidate genes involved in infection.</title>
        <authorList>
            <person name="Martinez D.A."/>
            <person name="Oliver B.G."/>
            <person name="Graeser Y."/>
            <person name="Goldberg J.M."/>
            <person name="Li W."/>
            <person name="Martinez-Rossi N.M."/>
            <person name="Monod M."/>
            <person name="Shelest E."/>
            <person name="Barton R.C."/>
            <person name="Birch E."/>
            <person name="Brakhage A.A."/>
            <person name="Chen Z."/>
            <person name="Gurr S.J."/>
            <person name="Heiman D."/>
            <person name="Heitman J."/>
            <person name="Kosti I."/>
            <person name="Rossi A."/>
            <person name="Saif S."/>
            <person name="Samalova M."/>
            <person name="Saunders C.W."/>
            <person name="Shea T."/>
            <person name="Summerbell R.C."/>
            <person name="Xu J."/>
            <person name="Young S."/>
            <person name="Zeng Q."/>
            <person name="Birren B.W."/>
            <person name="Cuomo C.A."/>
            <person name="White T.C."/>
        </authorList>
    </citation>
    <scope>NUCLEOTIDE SEQUENCE [LARGE SCALE GENOMIC DNA]</scope>
    <source>
        <strain evidence="2">ATCC MYA-4604 / CBS 118893</strain>
    </source>
</reference>
<dbReference type="InParanoid" id="E4UYR0"/>
<gene>
    <name evidence="1" type="ORF">MGYG_06242</name>
</gene>
<evidence type="ECO:0000313" key="2">
    <source>
        <dbReference type="Proteomes" id="UP000002669"/>
    </source>
</evidence>
<dbReference type="STRING" id="535722.E4UYR0"/>
<dbReference type="OMA" id="QAKGIWH"/>
<keyword evidence="2" id="KW-1185">Reference proteome</keyword>
<dbReference type="EMBL" id="DS989826">
    <property type="protein sequence ID" value="EFR03240.1"/>
    <property type="molecule type" value="Genomic_DNA"/>
</dbReference>
<dbReference type="VEuPathDB" id="FungiDB:MGYG_06242"/>